<evidence type="ECO:0000313" key="2">
    <source>
        <dbReference type="Proteomes" id="UP000230405"/>
    </source>
</evidence>
<dbReference type="Proteomes" id="UP000230405">
    <property type="component" value="Unassembled WGS sequence"/>
</dbReference>
<dbReference type="AlphaFoldDB" id="A0A2M7VFG9"/>
<sequence>MKNLENLEKKMNIGLNSWLPQTNGDFVAHQMDSCERDYHIIISALAQASYTDRSNTNFMTDTV</sequence>
<reference evidence="2" key="1">
    <citation type="submission" date="2017-09" db="EMBL/GenBank/DDBJ databases">
        <title>Depth-based differentiation of microbial function through sediment-hosted aquifers and enrichment of novel symbionts in the deep terrestrial subsurface.</title>
        <authorList>
            <person name="Probst A.J."/>
            <person name="Ladd B."/>
            <person name="Jarett J.K."/>
            <person name="Geller-Mcgrath D.E."/>
            <person name="Sieber C.M.K."/>
            <person name="Emerson J.B."/>
            <person name="Anantharaman K."/>
            <person name="Thomas B.C."/>
            <person name="Malmstrom R."/>
            <person name="Stieglmeier M."/>
            <person name="Klingl A."/>
            <person name="Woyke T."/>
            <person name="Ryan C.M."/>
            <person name="Banfield J.F."/>
        </authorList>
    </citation>
    <scope>NUCLEOTIDE SEQUENCE [LARGE SCALE GENOMIC DNA]</scope>
</reference>
<protein>
    <submittedName>
        <fullName evidence="1">Uncharacterized protein</fullName>
    </submittedName>
</protein>
<dbReference type="EMBL" id="PFPO01000044">
    <property type="protein sequence ID" value="PIZ99170.1"/>
    <property type="molecule type" value="Genomic_DNA"/>
</dbReference>
<comment type="caution">
    <text evidence="1">The sequence shown here is derived from an EMBL/GenBank/DDBJ whole genome shotgun (WGS) entry which is preliminary data.</text>
</comment>
<name>A0A2M7VFG9_9BACT</name>
<gene>
    <name evidence="1" type="ORF">COX77_02305</name>
</gene>
<organism evidence="1 2">
    <name type="scientific">Candidatus Komeilibacteria bacterium CG_4_10_14_0_2_um_filter_37_10</name>
    <dbReference type="NCBI Taxonomy" id="1974470"/>
    <lineage>
        <taxon>Bacteria</taxon>
        <taxon>Candidatus Komeiliibacteriota</taxon>
    </lineage>
</organism>
<proteinExistence type="predicted"/>
<accession>A0A2M7VFG9</accession>
<evidence type="ECO:0000313" key="1">
    <source>
        <dbReference type="EMBL" id="PIZ99170.1"/>
    </source>
</evidence>